<evidence type="ECO:0000313" key="4">
    <source>
        <dbReference type="EMBL" id="ORY02765.1"/>
    </source>
</evidence>
<feature type="compositionally biased region" description="Basic and acidic residues" evidence="1">
    <location>
        <begin position="807"/>
        <end position="821"/>
    </location>
</feature>
<reference evidence="4 5" key="1">
    <citation type="submission" date="2016-08" db="EMBL/GenBank/DDBJ databases">
        <title>A Parts List for Fungal Cellulosomes Revealed by Comparative Genomics.</title>
        <authorList>
            <consortium name="DOE Joint Genome Institute"/>
            <person name="Haitjema C.H."/>
            <person name="Gilmore S.P."/>
            <person name="Henske J.K."/>
            <person name="Solomon K.V."/>
            <person name="De Groot R."/>
            <person name="Kuo A."/>
            <person name="Mondo S.J."/>
            <person name="Salamov A.A."/>
            <person name="Labutti K."/>
            <person name="Zhao Z."/>
            <person name="Chiniquy J."/>
            <person name="Barry K."/>
            <person name="Brewer H.M."/>
            <person name="Purvine S.O."/>
            <person name="Wright A.T."/>
            <person name="Boxma B."/>
            <person name="Van Alen T."/>
            <person name="Hackstein J.H."/>
            <person name="Baker S.E."/>
            <person name="Grigoriev I.V."/>
            <person name="O'Malley M.A."/>
        </authorList>
    </citation>
    <scope>NUCLEOTIDE SEQUENCE [LARGE SCALE GENOMIC DNA]</scope>
    <source>
        <strain evidence="4 5">G1</strain>
    </source>
</reference>
<feature type="region of interest" description="Disordered" evidence="1">
    <location>
        <begin position="807"/>
        <end position="840"/>
    </location>
</feature>
<proteinExistence type="predicted"/>
<dbReference type="OrthoDB" id="2156653at2759"/>
<dbReference type="GO" id="GO:0007165">
    <property type="term" value="P:signal transduction"/>
    <property type="evidence" value="ECO:0007669"/>
    <property type="project" value="InterPro"/>
</dbReference>
<dbReference type="AlphaFoldDB" id="A0A1Y1YYW0"/>
<feature type="region of interest" description="Disordered" evidence="1">
    <location>
        <begin position="35"/>
        <end position="86"/>
    </location>
</feature>
<keyword evidence="2" id="KW-0812">Transmembrane</keyword>
<feature type="transmembrane region" description="Helical" evidence="2">
    <location>
        <begin position="883"/>
        <end position="905"/>
    </location>
</feature>
<evidence type="ECO:0000259" key="3">
    <source>
        <dbReference type="Pfam" id="PF00620"/>
    </source>
</evidence>
<dbReference type="Pfam" id="PF00620">
    <property type="entry name" value="RhoGAP"/>
    <property type="match status" value="1"/>
</dbReference>
<dbReference type="EMBL" id="MCOG01000485">
    <property type="protein sequence ID" value="ORY02765.1"/>
    <property type="molecule type" value="Genomic_DNA"/>
</dbReference>
<feature type="domain" description="Rho-GAP" evidence="3">
    <location>
        <begin position="629"/>
        <end position="731"/>
    </location>
</feature>
<accession>A0A1Y1YYW0</accession>
<gene>
    <name evidence="4" type="ORF">LY90DRAFT_709399</name>
</gene>
<evidence type="ECO:0000256" key="1">
    <source>
        <dbReference type="SAM" id="MobiDB-lite"/>
    </source>
</evidence>
<keyword evidence="5" id="KW-1185">Reference proteome</keyword>
<dbReference type="InterPro" id="IPR008936">
    <property type="entry name" value="Rho_GTPase_activation_prot"/>
</dbReference>
<keyword evidence="2" id="KW-1133">Transmembrane helix</keyword>
<feature type="compositionally biased region" description="Low complexity" evidence="1">
    <location>
        <begin position="822"/>
        <end position="836"/>
    </location>
</feature>
<feature type="compositionally biased region" description="Low complexity" evidence="1">
    <location>
        <begin position="204"/>
        <end position="219"/>
    </location>
</feature>
<feature type="compositionally biased region" description="Low complexity" evidence="1">
    <location>
        <begin position="40"/>
        <end position="53"/>
    </location>
</feature>
<sequence length="928" mass="109632">MPQLLFNLTEEIINNILNGQNENKNPLNQIENNKNKIQKDNNNNNNNNNNNDIPQTKSKNDFNRNYDINNTNENERNNSLSQTKTIKLPKIDNQKISSVRKNNIIESVDVKIDPSYKNNLQKEMNNRIRSLINNTGNPNKSKYNNQRKLSDSLNLKQDSKQINFSTSTSSINNSMNNFSNSSQNLNGIINSNNSKNNDEITIDKSGSNTSKSTRSSNQSINEQNKNKINSFFNNVKNIDFENDINYDDDIYNLLNNNNKNSNVDQFFFLRKKGNSLFKINEPNQFKDSTNNNNLWKSNNSTINLKNYNLDENKLTHKTSSIYFSRNLFHKSPSNKFKPIMRNNSKDELLKKYSALVRNGQLKYSYDINSIYESNEEDNYENVNEYNNDVSPFKRIEIQGRENTNTSNSNQNIKKNKISEERRISNIQKNFLRNTYIMRIIDSSQNNVKLKPVKIKKKLLTISERPRWMIGRGVEKKNIYDKENKLRESRFFKGKNAVNVSVIINNNKKNLINSERRNSLKKKKKENFKNRKNLYKLETLLTDLNEDNITNENNPILLDFQKYEKHGKLWDITMFNKENIILEDPRHNDSLNLIFEELITYNPFDYLTKFKSSFMNDYTTLIGNESKIRKEVYKNFENYNEIKDSIELDEINGISMIWRVYLYIVYLIDQLIPKDIALEILMIFATKEYDTNEKIIEKLKSLLKKLTNNEYTNLKMLIGHIYRIGCFSKKNIFFGLSFIFGNYIFRKAWESFNNSDILLSFLESVQEKKNPPKKRRDTITNKYYSGFKFKNMMDNNIKENEILQKENDKNDNDHFHNDDNKNKNNNINTNNKEVNANDNDENKKEEHKLIMDENYENSLAIKDPLCTDAAEFLYFFAKLDPIRLYLIIYLRVIILDFPSNVFYFFLNNFETIFSWTYAQTINKIQILKV</sequence>
<evidence type="ECO:0000256" key="2">
    <source>
        <dbReference type="SAM" id="Phobius"/>
    </source>
</evidence>
<feature type="compositionally biased region" description="Low complexity" evidence="1">
    <location>
        <begin position="174"/>
        <end position="195"/>
    </location>
</feature>
<keyword evidence="2" id="KW-0472">Membrane</keyword>
<name>A0A1Y1YYW0_9FUNG</name>
<dbReference type="STRING" id="1754190.A0A1Y1YYW0"/>
<organism evidence="4 5">
    <name type="scientific">Neocallimastix californiae</name>
    <dbReference type="NCBI Taxonomy" id="1754190"/>
    <lineage>
        <taxon>Eukaryota</taxon>
        <taxon>Fungi</taxon>
        <taxon>Fungi incertae sedis</taxon>
        <taxon>Chytridiomycota</taxon>
        <taxon>Chytridiomycota incertae sedis</taxon>
        <taxon>Neocallimastigomycetes</taxon>
        <taxon>Neocallimastigales</taxon>
        <taxon>Neocallimastigaceae</taxon>
        <taxon>Neocallimastix</taxon>
    </lineage>
</organism>
<dbReference type="InterPro" id="IPR000198">
    <property type="entry name" value="RhoGAP_dom"/>
</dbReference>
<protein>
    <recommendedName>
        <fullName evidence="3">Rho-GAP domain-containing protein</fullName>
    </recommendedName>
</protein>
<feature type="region of interest" description="Disordered" evidence="1">
    <location>
        <begin position="174"/>
        <end position="224"/>
    </location>
</feature>
<comment type="caution">
    <text evidence="4">The sequence shown here is derived from an EMBL/GenBank/DDBJ whole genome shotgun (WGS) entry which is preliminary data.</text>
</comment>
<dbReference type="SUPFAM" id="SSF48350">
    <property type="entry name" value="GTPase activation domain, GAP"/>
    <property type="match status" value="1"/>
</dbReference>
<evidence type="ECO:0000313" key="5">
    <source>
        <dbReference type="Proteomes" id="UP000193920"/>
    </source>
</evidence>
<dbReference type="Proteomes" id="UP000193920">
    <property type="component" value="Unassembled WGS sequence"/>
</dbReference>